<evidence type="ECO:0000313" key="2">
    <source>
        <dbReference type="Proteomes" id="UP000727993"/>
    </source>
</evidence>
<dbReference type="EMBL" id="JADJZA010000006">
    <property type="protein sequence ID" value="MBK9297172.1"/>
    <property type="molecule type" value="Genomic_DNA"/>
</dbReference>
<gene>
    <name evidence="1" type="ORF">IPN02_10135</name>
</gene>
<organism evidence="1 2">
    <name type="scientific">Candidatus Neomicrothrix subdominans</name>
    <dbReference type="NCBI Taxonomy" id="2954438"/>
    <lineage>
        <taxon>Bacteria</taxon>
        <taxon>Bacillati</taxon>
        <taxon>Actinomycetota</taxon>
        <taxon>Acidimicrobiia</taxon>
        <taxon>Acidimicrobiales</taxon>
        <taxon>Microthrixaceae</taxon>
        <taxon>Candidatus Neomicrothrix</taxon>
    </lineage>
</organism>
<accession>A0A936NDS8</accession>
<evidence type="ECO:0008006" key="3">
    <source>
        <dbReference type="Google" id="ProtNLM"/>
    </source>
</evidence>
<reference evidence="1 2" key="1">
    <citation type="submission" date="2020-10" db="EMBL/GenBank/DDBJ databases">
        <title>Connecting structure to function with the recovery of over 1000 high-quality activated sludge metagenome-assembled genomes encoding full-length rRNA genes using long-read sequencing.</title>
        <authorList>
            <person name="Singleton C.M."/>
            <person name="Petriglieri F."/>
            <person name="Kristensen J.M."/>
            <person name="Kirkegaard R.H."/>
            <person name="Michaelsen T.Y."/>
            <person name="Andersen M.H."/>
            <person name="Karst S.M."/>
            <person name="Dueholm M.S."/>
            <person name="Nielsen P.H."/>
            <person name="Albertsen M."/>
        </authorList>
    </citation>
    <scope>NUCLEOTIDE SEQUENCE [LARGE SCALE GENOMIC DNA]</scope>
    <source>
        <strain evidence="1">Lyne_18-Q3-R50-59_MAXAC.006</strain>
    </source>
</reference>
<proteinExistence type="predicted"/>
<evidence type="ECO:0000313" key="1">
    <source>
        <dbReference type="EMBL" id="MBK9297172.1"/>
    </source>
</evidence>
<comment type="caution">
    <text evidence="1">The sequence shown here is derived from an EMBL/GenBank/DDBJ whole genome shotgun (WGS) entry which is preliminary data.</text>
</comment>
<dbReference type="Proteomes" id="UP000727993">
    <property type="component" value="Unassembled WGS sequence"/>
</dbReference>
<name>A0A936NDS8_9ACTN</name>
<dbReference type="AlphaFoldDB" id="A0A936NDS8"/>
<protein>
    <recommendedName>
        <fullName evidence="3">DUF952 domain-containing protein</fullName>
    </recommendedName>
</protein>
<sequence>MSDDGNQRPIPTGLTFHITPKEVREAQKASGSYQPEAFVDEGFVHATNDLETLLIPANEALFG</sequence>